<name>A0ACC3YC01_COLTU</name>
<gene>
    <name evidence="1" type="ORF">CTRU02_215709</name>
</gene>
<dbReference type="EMBL" id="VUJX02000018">
    <property type="protein sequence ID" value="KAL0929353.1"/>
    <property type="molecule type" value="Genomic_DNA"/>
</dbReference>
<keyword evidence="2" id="KW-1185">Reference proteome</keyword>
<dbReference type="Proteomes" id="UP000805649">
    <property type="component" value="Unassembled WGS sequence"/>
</dbReference>
<sequence length="80" mass="8589">MPSTLKICLLALVSLVVAMPSSPNADPNALFAVEKRCVGIYGRCNNDCCDSMRCNYIPICGPGSRCVSYDPAIPYNPTCN</sequence>
<evidence type="ECO:0000313" key="2">
    <source>
        <dbReference type="Proteomes" id="UP000805649"/>
    </source>
</evidence>
<accession>A0ACC3YC01</accession>
<proteinExistence type="predicted"/>
<reference evidence="1 2" key="1">
    <citation type="journal article" date="2020" name="Phytopathology">
        <title>Genome Sequence Resources of Colletotrichum truncatum, C. plurivorum, C. musicola, and C. sojae: Four Species Pathogenic to Soybean (Glycine max).</title>
        <authorList>
            <person name="Rogerio F."/>
            <person name="Boufleur T.R."/>
            <person name="Ciampi-Guillardi M."/>
            <person name="Sukno S.A."/>
            <person name="Thon M.R."/>
            <person name="Massola Junior N.S."/>
            <person name="Baroncelli R."/>
        </authorList>
    </citation>
    <scope>NUCLEOTIDE SEQUENCE [LARGE SCALE GENOMIC DNA]</scope>
    <source>
        <strain evidence="1 2">CMES1059</strain>
    </source>
</reference>
<organism evidence="1 2">
    <name type="scientific">Colletotrichum truncatum</name>
    <name type="common">Anthracnose fungus</name>
    <name type="synonym">Colletotrichum capsici</name>
    <dbReference type="NCBI Taxonomy" id="5467"/>
    <lineage>
        <taxon>Eukaryota</taxon>
        <taxon>Fungi</taxon>
        <taxon>Dikarya</taxon>
        <taxon>Ascomycota</taxon>
        <taxon>Pezizomycotina</taxon>
        <taxon>Sordariomycetes</taxon>
        <taxon>Hypocreomycetidae</taxon>
        <taxon>Glomerellales</taxon>
        <taxon>Glomerellaceae</taxon>
        <taxon>Colletotrichum</taxon>
        <taxon>Colletotrichum truncatum species complex</taxon>
    </lineage>
</organism>
<comment type="caution">
    <text evidence="1">The sequence shown here is derived from an EMBL/GenBank/DDBJ whole genome shotgun (WGS) entry which is preliminary data.</text>
</comment>
<evidence type="ECO:0000313" key="1">
    <source>
        <dbReference type="EMBL" id="KAL0929353.1"/>
    </source>
</evidence>
<protein>
    <submittedName>
        <fullName evidence="1">Uncharacterized protein</fullName>
    </submittedName>
</protein>